<dbReference type="PANTHER" id="PTHR46932">
    <property type="entry name" value="HEAVY METAL-ASSOCIATED ISOPRENYLATED PLANT PROTEIN 47"/>
    <property type="match status" value="1"/>
</dbReference>
<evidence type="ECO:0000313" key="2">
    <source>
        <dbReference type="Proteomes" id="UP001085076"/>
    </source>
</evidence>
<dbReference type="InterPro" id="IPR042885">
    <property type="entry name" value="HIPP47/16"/>
</dbReference>
<protein>
    <submittedName>
        <fullName evidence="1">Uncharacterized protein</fullName>
    </submittedName>
</protein>
<reference evidence="1" key="1">
    <citation type="submission" date="2021-03" db="EMBL/GenBank/DDBJ databases">
        <authorList>
            <person name="Li Z."/>
            <person name="Yang C."/>
        </authorList>
    </citation>
    <scope>NUCLEOTIDE SEQUENCE</scope>
    <source>
        <strain evidence="1">Dzin_1.0</strain>
        <tissue evidence="1">Leaf</tissue>
    </source>
</reference>
<sequence>MGKQKMVVKLTMEDEKKRSKAMKTAVGFLGVISVEVQGEANDRLMVIGDGVDLIKLTKTLRRKMGGHVDLVSVGAVEEKEKKENKDEEVTWPPYEYRYVPPPSVFEYPHLYQDYGYIPSWY</sequence>
<dbReference type="OrthoDB" id="692882at2759"/>
<gene>
    <name evidence="1" type="ORF">J5N97_007024</name>
</gene>
<dbReference type="Proteomes" id="UP001085076">
    <property type="component" value="Miscellaneous, Linkage group lg01"/>
</dbReference>
<reference evidence="1" key="2">
    <citation type="journal article" date="2022" name="Hortic Res">
        <title>The genome of Dioscorea zingiberensis sheds light on the biosynthesis, origin and evolution of the medicinally important diosgenin saponins.</title>
        <authorList>
            <person name="Li Y."/>
            <person name="Tan C."/>
            <person name="Li Z."/>
            <person name="Guo J."/>
            <person name="Li S."/>
            <person name="Chen X."/>
            <person name="Wang C."/>
            <person name="Dai X."/>
            <person name="Yang H."/>
            <person name="Song W."/>
            <person name="Hou L."/>
            <person name="Xu J."/>
            <person name="Tong Z."/>
            <person name="Xu A."/>
            <person name="Yuan X."/>
            <person name="Wang W."/>
            <person name="Yang Q."/>
            <person name="Chen L."/>
            <person name="Sun Z."/>
            <person name="Wang K."/>
            <person name="Pan B."/>
            <person name="Chen J."/>
            <person name="Bao Y."/>
            <person name="Liu F."/>
            <person name="Qi X."/>
            <person name="Gang D.R."/>
            <person name="Wen J."/>
            <person name="Li J."/>
        </authorList>
    </citation>
    <scope>NUCLEOTIDE SEQUENCE</scope>
    <source>
        <strain evidence="1">Dzin_1.0</strain>
    </source>
</reference>
<keyword evidence="2" id="KW-1185">Reference proteome</keyword>
<dbReference type="EMBL" id="JAGGNH010000001">
    <property type="protein sequence ID" value="KAJ0988668.1"/>
    <property type="molecule type" value="Genomic_DNA"/>
</dbReference>
<accession>A0A9D5HU33</accession>
<dbReference type="PANTHER" id="PTHR46932:SF12">
    <property type="entry name" value="HEAVY METAL-ASSOCIATED ISOPRENYLATED PLANT PROTEIN 47"/>
    <property type="match status" value="1"/>
</dbReference>
<dbReference type="Gene3D" id="3.30.70.100">
    <property type="match status" value="1"/>
</dbReference>
<comment type="caution">
    <text evidence="1">The sequence shown here is derived from an EMBL/GenBank/DDBJ whole genome shotgun (WGS) entry which is preliminary data.</text>
</comment>
<proteinExistence type="predicted"/>
<name>A0A9D5HU33_9LILI</name>
<organism evidence="1 2">
    <name type="scientific">Dioscorea zingiberensis</name>
    <dbReference type="NCBI Taxonomy" id="325984"/>
    <lineage>
        <taxon>Eukaryota</taxon>
        <taxon>Viridiplantae</taxon>
        <taxon>Streptophyta</taxon>
        <taxon>Embryophyta</taxon>
        <taxon>Tracheophyta</taxon>
        <taxon>Spermatophyta</taxon>
        <taxon>Magnoliopsida</taxon>
        <taxon>Liliopsida</taxon>
        <taxon>Dioscoreales</taxon>
        <taxon>Dioscoreaceae</taxon>
        <taxon>Dioscorea</taxon>
    </lineage>
</organism>
<evidence type="ECO:0000313" key="1">
    <source>
        <dbReference type="EMBL" id="KAJ0988668.1"/>
    </source>
</evidence>
<dbReference type="AlphaFoldDB" id="A0A9D5HU33"/>